<dbReference type="Proteomes" id="UP000265520">
    <property type="component" value="Unassembled WGS sequence"/>
</dbReference>
<reference evidence="1 2" key="1">
    <citation type="journal article" date="2018" name="Front. Plant Sci.">
        <title>Red Clover (Trifolium pratense) and Zigzag Clover (T. medium) - A Picture of Genomic Similarities and Differences.</title>
        <authorList>
            <person name="Dluhosova J."/>
            <person name="Istvanek J."/>
            <person name="Nedelnik J."/>
            <person name="Repkova J."/>
        </authorList>
    </citation>
    <scope>NUCLEOTIDE SEQUENCE [LARGE SCALE GENOMIC DNA]</scope>
    <source>
        <strain evidence="2">cv. 10/8</strain>
        <tissue evidence="1">Leaf</tissue>
    </source>
</reference>
<protein>
    <submittedName>
        <fullName evidence="1">Uncharacterized protein</fullName>
    </submittedName>
</protein>
<keyword evidence="2" id="KW-1185">Reference proteome</keyword>
<organism evidence="1 2">
    <name type="scientific">Trifolium medium</name>
    <dbReference type="NCBI Taxonomy" id="97028"/>
    <lineage>
        <taxon>Eukaryota</taxon>
        <taxon>Viridiplantae</taxon>
        <taxon>Streptophyta</taxon>
        <taxon>Embryophyta</taxon>
        <taxon>Tracheophyta</taxon>
        <taxon>Spermatophyta</taxon>
        <taxon>Magnoliopsida</taxon>
        <taxon>eudicotyledons</taxon>
        <taxon>Gunneridae</taxon>
        <taxon>Pentapetalae</taxon>
        <taxon>rosids</taxon>
        <taxon>fabids</taxon>
        <taxon>Fabales</taxon>
        <taxon>Fabaceae</taxon>
        <taxon>Papilionoideae</taxon>
        <taxon>50 kb inversion clade</taxon>
        <taxon>NPAAA clade</taxon>
        <taxon>Hologalegina</taxon>
        <taxon>IRL clade</taxon>
        <taxon>Trifolieae</taxon>
        <taxon>Trifolium</taxon>
    </lineage>
</organism>
<proteinExistence type="predicted"/>
<dbReference type="EMBL" id="LXQA010119916">
    <property type="protein sequence ID" value="MCI20449.1"/>
    <property type="molecule type" value="Genomic_DNA"/>
</dbReference>
<name>A0A392Q9B1_9FABA</name>
<gene>
    <name evidence="1" type="ORF">A2U01_0041611</name>
</gene>
<accession>A0A392Q9B1</accession>
<evidence type="ECO:0000313" key="1">
    <source>
        <dbReference type="EMBL" id="MCI20449.1"/>
    </source>
</evidence>
<evidence type="ECO:0000313" key="2">
    <source>
        <dbReference type="Proteomes" id="UP000265520"/>
    </source>
</evidence>
<dbReference type="AlphaFoldDB" id="A0A392Q9B1"/>
<comment type="caution">
    <text evidence="1">The sequence shown here is derived from an EMBL/GenBank/DDBJ whole genome shotgun (WGS) entry which is preliminary data.</text>
</comment>
<sequence>MTFLCLKHSLALIVPVVALSFSIGFLGLPNSATILQPEVNIGKSLNIFKSPPAENLLRFSPVVWRRSDAIAGFSIG</sequence>